<protein>
    <submittedName>
        <fullName evidence="1">Uncharacterized protein</fullName>
    </submittedName>
</protein>
<comment type="caution">
    <text evidence="1">The sequence shown here is derived from an EMBL/GenBank/DDBJ whole genome shotgun (WGS) entry which is preliminary data.</text>
</comment>
<reference evidence="1" key="2">
    <citation type="journal article" date="2022" name="New Phytol.">
        <title>Evolutionary transition to the ectomycorrhizal habit in the genomes of a hyperdiverse lineage of mushroom-forming fungi.</title>
        <authorList>
            <person name="Looney B."/>
            <person name="Miyauchi S."/>
            <person name="Morin E."/>
            <person name="Drula E."/>
            <person name="Courty P.E."/>
            <person name="Kohler A."/>
            <person name="Kuo A."/>
            <person name="LaButti K."/>
            <person name="Pangilinan J."/>
            <person name="Lipzen A."/>
            <person name="Riley R."/>
            <person name="Andreopoulos W."/>
            <person name="He G."/>
            <person name="Johnson J."/>
            <person name="Nolan M."/>
            <person name="Tritt A."/>
            <person name="Barry K.W."/>
            <person name="Grigoriev I.V."/>
            <person name="Nagy L.G."/>
            <person name="Hibbett D."/>
            <person name="Henrissat B."/>
            <person name="Matheny P.B."/>
            <person name="Labbe J."/>
            <person name="Martin F.M."/>
        </authorList>
    </citation>
    <scope>NUCLEOTIDE SEQUENCE</scope>
    <source>
        <strain evidence="1">EC-137</strain>
    </source>
</reference>
<dbReference type="Proteomes" id="UP000814128">
    <property type="component" value="Unassembled WGS sequence"/>
</dbReference>
<sequence length="575" mass="61342">MGSLHASSSSSSSSSSSVPSFGLAFSLPRTPLSDRPRSSPQVRGLNSDVFKPRLPHDPFTVLPKQPIQVSAESIFTLSAAQPSRNVILAIGAPSHDHLAPLLRSEQLAASLLIVASHDPPAFPSFTQPAVRVLRLNAPLDLERDGAIALVNILEWAERVARTWRKYGGTGVQFIDEHDTGALSPPAAFRSRANSSASIRSSVSASKSQPASPHHSQVFLPNSHVNSSSTSNLVSQRQLRKRQSRALPKVDPSQRPFDALLHCIGSQLPDKLILKQSILVTTVSRTFLVAAAPPPPSPPSSSSLQARRGSFLRRSVTSLYMTPSSSRDSLLGMPNASGKAHLVHLLCTTARASPRVLASVESFLLSFQPTPSPVTELGGMRHTPESMKAARTFVLDARTFGTPLPVPPALGIPPDFSLADAILGGCVDATLAQDQPTRPRAWITSTADIHVVITPGVPDAPPQAHVLPNGRTPRGMGLPTPPDSEEDNLSVGDGAYASDVERRMTLGKRGAVAEPLTLGRSRGQERLAPVGVPLSAPPTLNGPPSTLRSRGQVLVKSEGLSPGTKRRRWMFWRRGD</sequence>
<evidence type="ECO:0000313" key="1">
    <source>
        <dbReference type="EMBL" id="KAI0029121.1"/>
    </source>
</evidence>
<reference evidence="1" key="1">
    <citation type="submission" date="2021-02" db="EMBL/GenBank/DDBJ databases">
        <authorList>
            <consortium name="DOE Joint Genome Institute"/>
            <person name="Ahrendt S."/>
            <person name="Looney B.P."/>
            <person name="Miyauchi S."/>
            <person name="Morin E."/>
            <person name="Drula E."/>
            <person name="Courty P.E."/>
            <person name="Chicoki N."/>
            <person name="Fauchery L."/>
            <person name="Kohler A."/>
            <person name="Kuo A."/>
            <person name="Labutti K."/>
            <person name="Pangilinan J."/>
            <person name="Lipzen A."/>
            <person name="Riley R."/>
            <person name="Andreopoulos W."/>
            <person name="He G."/>
            <person name="Johnson J."/>
            <person name="Barry K.W."/>
            <person name="Grigoriev I.V."/>
            <person name="Nagy L."/>
            <person name="Hibbett D."/>
            <person name="Henrissat B."/>
            <person name="Matheny P.B."/>
            <person name="Labbe J."/>
            <person name="Martin F."/>
        </authorList>
    </citation>
    <scope>NUCLEOTIDE SEQUENCE</scope>
    <source>
        <strain evidence="1">EC-137</strain>
    </source>
</reference>
<organism evidence="1 2">
    <name type="scientific">Vararia minispora EC-137</name>
    <dbReference type="NCBI Taxonomy" id="1314806"/>
    <lineage>
        <taxon>Eukaryota</taxon>
        <taxon>Fungi</taxon>
        <taxon>Dikarya</taxon>
        <taxon>Basidiomycota</taxon>
        <taxon>Agaricomycotina</taxon>
        <taxon>Agaricomycetes</taxon>
        <taxon>Russulales</taxon>
        <taxon>Lachnocladiaceae</taxon>
        <taxon>Vararia</taxon>
    </lineage>
</organism>
<accession>A0ACB8QCW1</accession>
<evidence type="ECO:0000313" key="2">
    <source>
        <dbReference type="Proteomes" id="UP000814128"/>
    </source>
</evidence>
<keyword evidence="2" id="KW-1185">Reference proteome</keyword>
<proteinExistence type="predicted"/>
<dbReference type="EMBL" id="MU273697">
    <property type="protein sequence ID" value="KAI0029121.1"/>
    <property type="molecule type" value="Genomic_DNA"/>
</dbReference>
<name>A0ACB8QCW1_9AGAM</name>
<gene>
    <name evidence="1" type="ORF">K488DRAFT_73228</name>
</gene>